<feature type="transmembrane region" description="Helical" evidence="1">
    <location>
        <begin position="46"/>
        <end position="79"/>
    </location>
</feature>
<keyword evidence="1" id="KW-1133">Transmembrane helix</keyword>
<feature type="transmembrane region" description="Helical" evidence="1">
    <location>
        <begin position="131"/>
        <end position="155"/>
    </location>
</feature>
<dbReference type="Proteomes" id="UP000186851">
    <property type="component" value="Chromosome"/>
</dbReference>
<name>A0AAF0D1V4_ODILC</name>
<gene>
    <name evidence="2" type="ORF">OdinLCB4_006620</name>
</gene>
<proteinExistence type="predicted"/>
<feature type="transmembrane region" description="Helical" evidence="1">
    <location>
        <begin position="91"/>
        <end position="111"/>
    </location>
</feature>
<evidence type="ECO:0000256" key="1">
    <source>
        <dbReference type="SAM" id="Phobius"/>
    </source>
</evidence>
<dbReference type="KEGG" id="oyw:OdinLCB4_006620"/>
<accession>A0AAF0D1V4</accession>
<dbReference type="EMBL" id="CP091871">
    <property type="protein sequence ID" value="WEU40139.1"/>
    <property type="molecule type" value="Genomic_DNA"/>
</dbReference>
<sequence>MKIRAVLAFILGLIASWGLIYFLVLGGSLTDLVNILTGGLEGFKGVLFNVCVIQFSAFPLVLIGDYILMIVLVFTGLLIGVICGGYKCSLIVVFFYSLIVFLTPFIVLVSGGYPPFLALTQILFLFIGHSLIYVVLNFIAYEAVLILPALLGAALI</sequence>
<evidence type="ECO:0000313" key="2">
    <source>
        <dbReference type="EMBL" id="WEU40139.1"/>
    </source>
</evidence>
<dbReference type="AlphaFoldDB" id="A0AAF0D1V4"/>
<keyword evidence="1" id="KW-0812">Transmembrane</keyword>
<reference evidence="2" key="1">
    <citation type="journal article" date="2017" name="Nature">
        <title>Asgard archaea illuminate the origin of eukaryotic cellular complexity.</title>
        <authorList>
            <person name="Zaremba-Niedzwiedzka K."/>
            <person name="Caceres E.F."/>
            <person name="Saw J.H."/>
            <person name="Backstrom D."/>
            <person name="Juzokaite L."/>
            <person name="Vancaester E."/>
            <person name="Seitz K.W."/>
            <person name="Anantharaman K."/>
            <person name="Starnawski P."/>
            <person name="Kjeldsen K.U."/>
            <person name="Scott M.B."/>
            <person name="Nunoura T."/>
            <person name="Banfield J.F."/>
            <person name="Schramm A."/>
            <person name="Baker B.J."/>
            <person name="Spang A."/>
            <person name="Ettema T.J.G."/>
        </authorList>
    </citation>
    <scope>NUCLEOTIDE SEQUENCE</scope>
    <source>
        <strain evidence="2">LCB_4</strain>
    </source>
</reference>
<reference evidence="2" key="2">
    <citation type="journal article" date="2022" name="Nat. Microbiol.">
        <title>A closed Candidatus Odinarchaeum chromosome exposes Asgard archaeal viruses.</title>
        <authorList>
            <person name="Tamarit D."/>
            <person name="Caceres E.F."/>
            <person name="Krupovic M."/>
            <person name="Nijland R."/>
            <person name="Eme L."/>
            <person name="Robinson N.P."/>
            <person name="Ettema T.J.G."/>
        </authorList>
    </citation>
    <scope>NUCLEOTIDE SEQUENCE</scope>
    <source>
        <strain evidence="2">LCB_4</strain>
    </source>
</reference>
<organism evidence="2 3">
    <name type="scientific">Odinarchaeota yellowstonii (strain LCB_4)</name>
    <dbReference type="NCBI Taxonomy" id="1841599"/>
    <lineage>
        <taxon>Archaea</taxon>
        <taxon>Promethearchaeati</taxon>
        <taxon>Candidatus Odinarchaeota</taxon>
        <taxon>Candidatus Odinarchaeia</taxon>
        <taxon>Candidatus Odinarchaeales</taxon>
        <taxon>Candidatus Odinarchaeaceae</taxon>
        <taxon>Candidatus Odinarchaeum</taxon>
    </lineage>
</organism>
<protein>
    <submittedName>
        <fullName evidence="2">Uncharacterized protein</fullName>
    </submittedName>
</protein>
<feature type="transmembrane region" description="Helical" evidence="1">
    <location>
        <begin position="7"/>
        <end position="26"/>
    </location>
</feature>
<evidence type="ECO:0000313" key="3">
    <source>
        <dbReference type="Proteomes" id="UP000186851"/>
    </source>
</evidence>
<keyword evidence="1" id="KW-0472">Membrane</keyword>